<evidence type="ECO:0000256" key="1">
    <source>
        <dbReference type="SAM" id="MobiDB-lite"/>
    </source>
</evidence>
<dbReference type="KEGG" id="nsh:GXM_05546"/>
<evidence type="ECO:0000313" key="2">
    <source>
        <dbReference type="EMBL" id="QFS48054.1"/>
    </source>
</evidence>
<gene>
    <name evidence="2" type="ORF">GXM_05546</name>
</gene>
<dbReference type="InterPro" id="IPR009241">
    <property type="entry name" value="HigB-like"/>
</dbReference>
<dbReference type="EMBL" id="CP045226">
    <property type="protein sequence ID" value="QFS48054.1"/>
    <property type="molecule type" value="Genomic_DNA"/>
</dbReference>
<name>A0A5P8W5X9_9NOSO</name>
<feature type="region of interest" description="Disordered" evidence="1">
    <location>
        <begin position="106"/>
        <end position="136"/>
    </location>
</feature>
<dbReference type="RefSeq" id="WP_152590040.1">
    <property type="nucleotide sequence ID" value="NZ_CP045226.1"/>
</dbReference>
<accession>A0A5P8W5X9</accession>
<protein>
    <submittedName>
        <fullName evidence="2">Type II toxin-antitoxin system RelE/ParE family toxin</fullName>
    </submittedName>
</protein>
<proteinExistence type="predicted"/>
<keyword evidence="3" id="KW-1185">Reference proteome</keyword>
<dbReference type="Proteomes" id="UP000326678">
    <property type="component" value="Chromosome Gxm1"/>
</dbReference>
<sequence>MSEWKIEFYQSADGQSPAKDWFDEQEAKVKARLGRIFDLLQEQGTSVGEPHVKHVEDKLYEIRAEQNTNTYRVIYFAYTGKRFILLHGFQKKSPKLPKKELDLAKQRMKEFVNQEKNQQEKASSPEGNKSKKGKKR</sequence>
<dbReference type="AlphaFoldDB" id="A0A5P8W5X9"/>
<feature type="compositionally biased region" description="Basic and acidic residues" evidence="1">
    <location>
        <begin position="106"/>
        <end position="119"/>
    </location>
</feature>
<reference evidence="2 3" key="1">
    <citation type="submission" date="2019-10" db="EMBL/GenBank/DDBJ databases">
        <title>Genomic and transcriptomic insights into the perfect genentic adaptation of a filamentous nitrogen-fixing cyanobacterium to rice fields.</title>
        <authorList>
            <person name="Chen Z."/>
        </authorList>
    </citation>
    <scope>NUCLEOTIDE SEQUENCE [LARGE SCALE GENOMIC DNA]</scope>
    <source>
        <strain evidence="2">CCNUC1</strain>
    </source>
</reference>
<organism evidence="2 3">
    <name type="scientific">Nostoc sphaeroides CCNUC1</name>
    <dbReference type="NCBI Taxonomy" id="2653204"/>
    <lineage>
        <taxon>Bacteria</taxon>
        <taxon>Bacillati</taxon>
        <taxon>Cyanobacteriota</taxon>
        <taxon>Cyanophyceae</taxon>
        <taxon>Nostocales</taxon>
        <taxon>Nostocaceae</taxon>
        <taxon>Nostoc</taxon>
    </lineage>
</organism>
<dbReference type="Pfam" id="PF05973">
    <property type="entry name" value="Gp49"/>
    <property type="match status" value="1"/>
</dbReference>
<evidence type="ECO:0000313" key="3">
    <source>
        <dbReference type="Proteomes" id="UP000326678"/>
    </source>
</evidence>